<proteinExistence type="predicted"/>
<sequence length="105" mass="11462">METALPTHLDVHPPCYRIHAEDSCRPPSAAAPTSSIFPTLSSSSFADSFATWNSASRTPNGSKMPSDALFRLRSSFDHLKTWKTQSPGRAEDGTFMPIHPPSSED</sequence>
<dbReference type="EMBL" id="JH921429">
    <property type="protein sequence ID" value="EKD20475.1"/>
    <property type="molecule type" value="Genomic_DNA"/>
</dbReference>
<dbReference type="Proteomes" id="UP000006753">
    <property type="component" value="Unassembled WGS sequence"/>
</dbReference>
<gene>
    <name evidence="2" type="ORF">MBM_01157</name>
</gene>
<dbReference type="AlphaFoldDB" id="K1WS60"/>
<reference evidence="2 3" key="1">
    <citation type="journal article" date="2012" name="BMC Genomics">
        <title>Sequencing the genome of Marssonina brunnea reveals fungus-poplar co-evolution.</title>
        <authorList>
            <person name="Zhu S."/>
            <person name="Cao Y.-Z."/>
            <person name="Jiang C."/>
            <person name="Tan B.-Y."/>
            <person name="Wang Z."/>
            <person name="Feng S."/>
            <person name="Zhang L."/>
            <person name="Su X.-H."/>
            <person name="Brejova B."/>
            <person name="Vinar T."/>
            <person name="Xu M."/>
            <person name="Wang M.-X."/>
            <person name="Zhang S.-G."/>
            <person name="Huang M.-R."/>
            <person name="Wu R."/>
            <person name="Zhou Y."/>
        </authorList>
    </citation>
    <scope>NUCLEOTIDE SEQUENCE [LARGE SCALE GENOMIC DNA]</scope>
    <source>
        <strain evidence="2 3">MB_m1</strain>
    </source>
</reference>
<name>K1WS60_MARBU</name>
<dbReference type="KEGG" id="mbe:MBM_01157"/>
<organism evidence="2 3">
    <name type="scientific">Marssonina brunnea f. sp. multigermtubi (strain MB_m1)</name>
    <name type="common">Marssonina leaf spot fungus</name>
    <dbReference type="NCBI Taxonomy" id="1072389"/>
    <lineage>
        <taxon>Eukaryota</taxon>
        <taxon>Fungi</taxon>
        <taxon>Dikarya</taxon>
        <taxon>Ascomycota</taxon>
        <taxon>Pezizomycotina</taxon>
        <taxon>Leotiomycetes</taxon>
        <taxon>Helotiales</taxon>
        <taxon>Drepanopezizaceae</taxon>
        <taxon>Drepanopeziza</taxon>
    </lineage>
</organism>
<accession>K1WS60</accession>
<protein>
    <submittedName>
        <fullName evidence="2">Uncharacterized protein</fullName>
    </submittedName>
</protein>
<dbReference type="HOGENOM" id="CLU_2237162_0_0_1"/>
<dbReference type="InParanoid" id="K1WS60"/>
<keyword evidence="3" id="KW-1185">Reference proteome</keyword>
<evidence type="ECO:0000313" key="3">
    <source>
        <dbReference type="Proteomes" id="UP000006753"/>
    </source>
</evidence>
<evidence type="ECO:0000313" key="2">
    <source>
        <dbReference type="EMBL" id="EKD20475.1"/>
    </source>
</evidence>
<evidence type="ECO:0000256" key="1">
    <source>
        <dbReference type="SAM" id="MobiDB-lite"/>
    </source>
</evidence>
<feature type="region of interest" description="Disordered" evidence="1">
    <location>
        <begin position="81"/>
        <end position="105"/>
    </location>
</feature>